<keyword evidence="5" id="KW-0479">Metal-binding</keyword>
<gene>
    <name evidence="9" type="ORF">PPACK8108_LOCUS7189</name>
</gene>
<keyword evidence="3" id="KW-0637">Prenyltransferase</keyword>
<dbReference type="PANTHER" id="PTHR11774:SF4">
    <property type="entry name" value="GERANYLGERANYL TRANSFERASE TYPE-1 SUBUNIT BETA"/>
    <property type="match status" value="1"/>
</dbReference>
<keyword evidence="7" id="KW-0862">Zinc</keyword>
<reference evidence="9" key="1">
    <citation type="submission" date="2022-06" db="EMBL/GenBank/DDBJ databases">
        <authorList>
            <consortium name="SYNGENTA / RWTH Aachen University"/>
        </authorList>
    </citation>
    <scope>NUCLEOTIDE SEQUENCE</scope>
</reference>
<dbReference type="SUPFAM" id="SSF48239">
    <property type="entry name" value="Terpenoid cyclases/Protein prenyltransferases"/>
    <property type="match status" value="1"/>
</dbReference>
<name>A0AAV0ASC8_PHAPC</name>
<dbReference type="AlphaFoldDB" id="A0AAV0ASC8"/>
<dbReference type="EMBL" id="CALTRL010001401">
    <property type="protein sequence ID" value="CAH7672384.1"/>
    <property type="molecule type" value="Genomic_DNA"/>
</dbReference>
<dbReference type="InterPro" id="IPR001330">
    <property type="entry name" value="Prenyltrans"/>
</dbReference>
<feature type="domain" description="Prenyltransferase alpha-alpha toroid" evidence="8">
    <location>
        <begin position="11"/>
        <end position="433"/>
    </location>
</feature>
<dbReference type="GO" id="GO:0004662">
    <property type="term" value="F:CAAX-protein geranylgeranyltransferase activity"/>
    <property type="evidence" value="ECO:0007669"/>
    <property type="project" value="TreeGrafter"/>
</dbReference>
<proteinExistence type="inferred from homology"/>
<protein>
    <submittedName>
        <fullName evidence="9">Terpenoid cyclases/protein prenyltransferase alpha-alpha toroid</fullName>
    </submittedName>
</protein>
<comment type="caution">
    <text evidence="9">The sequence shown here is derived from an EMBL/GenBank/DDBJ whole genome shotgun (WGS) entry which is preliminary data.</text>
</comment>
<evidence type="ECO:0000256" key="1">
    <source>
        <dbReference type="ARBA" id="ARBA00001947"/>
    </source>
</evidence>
<evidence type="ECO:0000256" key="5">
    <source>
        <dbReference type="ARBA" id="ARBA00022723"/>
    </source>
</evidence>
<dbReference type="PANTHER" id="PTHR11774">
    <property type="entry name" value="GERANYLGERANYL TRANSFERASE TYPE BETA SUBUNIT"/>
    <property type="match status" value="1"/>
</dbReference>
<dbReference type="Gene3D" id="1.50.10.20">
    <property type="match status" value="1"/>
</dbReference>
<keyword evidence="10" id="KW-1185">Reference proteome</keyword>
<comment type="similarity">
    <text evidence="2">Belongs to the protein prenyltransferase subunit beta family.</text>
</comment>
<dbReference type="InterPro" id="IPR008930">
    <property type="entry name" value="Terpenoid_cyclase/PrenylTrfase"/>
</dbReference>
<accession>A0AAV0ASC8</accession>
<dbReference type="InterPro" id="IPR045089">
    <property type="entry name" value="PGGT1B-like"/>
</dbReference>
<evidence type="ECO:0000313" key="10">
    <source>
        <dbReference type="Proteomes" id="UP001153365"/>
    </source>
</evidence>
<evidence type="ECO:0000256" key="4">
    <source>
        <dbReference type="ARBA" id="ARBA00022679"/>
    </source>
</evidence>
<evidence type="ECO:0000256" key="2">
    <source>
        <dbReference type="ARBA" id="ARBA00010497"/>
    </source>
</evidence>
<keyword evidence="6" id="KW-0677">Repeat</keyword>
<sequence>MKMLNDQTSRFSKKAHIRYSLRHLRMLPTPYESDDNNRVMFSFFALNSLSSLGALDQINNDDRKNFIDWIYDKWDNRLGGFYGGTRSDYRELGSDNQSVDQPHLTHTYTALLVLAALSLPTLENKNTVSPFGKLDISKLLQFVKQCQNPDGSFSGFPVSAEKDVRFVYCAAAILSIVNVDPNTVIDVKSTVQYIRSCRTYEGGYGQGPFNEAQGGTTYCALASLALLKQLESGLDDDEANVTFRWLSDRQAEYSETVDGKESEDEVNCPDSLEEKECVPSLIAGFQGRIGKPLDTCYSFWCMAAMSVISTRKINKITQTDNYSTVQNYDESPQYDMNTYCDPIANIEFLLKCQSKQWGGICKKLCAHPGMLKNFLIKFFFYLLPSQAYIYHNYLALASLSLSFSWAIKSNSKSITVNDEYQSNPLEDHDPLLNVPVRVTEWVKKCFAESPSSDL</sequence>
<dbReference type="GO" id="GO:0005953">
    <property type="term" value="C:CAAX-protein geranylgeranyltransferase complex"/>
    <property type="evidence" value="ECO:0007669"/>
    <property type="project" value="TreeGrafter"/>
</dbReference>
<evidence type="ECO:0000259" key="8">
    <source>
        <dbReference type="Pfam" id="PF00432"/>
    </source>
</evidence>
<comment type="cofactor">
    <cofactor evidence="1">
        <name>Zn(2+)</name>
        <dbReference type="ChEBI" id="CHEBI:29105"/>
    </cofactor>
</comment>
<dbReference type="Pfam" id="PF00432">
    <property type="entry name" value="Prenyltrans"/>
    <property type="match status" value="1"/>
</dbReference>
<organism evidence="9 10">
    <name type="scientific">Phakopsora pachyrhizi</name>
    <name type="common">Asian soybean rust disease fungus</name>
    <dbReference type="NCBI Taxonomy" id="170000"/>
    <lineage>
        <taxon>Eukaryota</taxon>
        <taxon>Fungi</taxon>
        <taxon>Dikarya</taxon>
        <taxon>Basidiomycota</taxon>
        <taxon>Pucciniomycotina</taxon>
        <taxon>Pucciniomycetes</taxon>
        <taxon>Pucciniales</taxon>
        <taxon>Phakopsoraceae</taxon>
        <taxon>Phakopsora</taxon>
    </lineage>
</organism>
<evidence type="ECO:0000313" key="9">
    <source>
        <dbReference type="EMBL" id="CAH7672384.1"/>
    </source>
</evidence>
<evidence type="ECO:0000256" key="7">
    <source>
        <dbReference type="ARBA" id="ARBA00022833"/>
    </source>
</evidence>
<evidence type="ECO:0000256" key="6">
    <source>
        <dbReference type="ARBA" id="ARBA00022737"/>
    </source>
</evidence>
<dbReference type="GO" id="GO:0046872">
    <property type="term" value="F:metal ion binding"/>
    <property type="evidence" value="ECO:0007669"/>
    <property type="project" value="UniProtKB-KW"/>
</dbReference>
<dbReference type="Proteomes" id="UP001153365">
    <property type="component" value="Unassembled WGS sequence"/>
</dbReference>
<evidence type="ECO:0000256" key="3">
    <source>
        <dbReference type="ARBA" id="ARBA00022602"/>
    </source>
</evidence>
<keyword evidence="4" id="KW-0808">Transferase</keyword>